<dbReference type="GO" id="GO:0004497">
    <property type="term" value="F:monooxygenase activity"/>
    <property type="evidence" value="ECO:0007669"/>
    <property type="project" value="UniProtKB-KW"/>
</dbReference>
<name>A0A2S3HIR5_9POAL</name>
<dbReference type="InterPro" id="IPR002401">
    <property type="entry name" value="Cyt_P450_E_grp-I"/>
</dbReference>
<dbReference type="InterPro" id="IPR036396">
    <property type="entry name" value="Cyt_P450_sf"/>
</dbReference>
<evidence type="ECO:0000256" key="3">
    <source>
        <dbReference type="ARBA" id="ARBA00022723"/>
    </source>
</evidence>
<dbReference type="Pfam" id="PF00067">
    <property type="entry name" value="p450"/>
    <property type="match status" value="1"/>
</dbReference>
<evidence type="ECO:0000256" key="4">
    <source>
        <dbReference type="ARBA" id="ARBA00023002"/>
    </source>
</evidence>
<keyword evidence="4 8" id="KW-0560">Oxidoreductase</keyword>
<gene>
    <name evidence="10" type="ORF">PAHAL_4G106600</name>
</gene>
<proteinExistence type="inferred from homology"/>
<dbReference type="GO" id="GO:0005506">
    <property type="term" value="F:iron ion binding"/>
    <property type="evidence" value="ECO:0007669"/>
    <property type="project" value="InterPro"/>
</dbReference>
<evidence type="ECO:0000256" key="7">
    <source>
        <dbReference type="PIRSR" id="PIRSR602401-1"/>
    </source>
</evidence>
<dbReference type="Gene3D" id="1.10.630.10">
    <property type="entry name" value="Cytochrome P450"/>
    <property type="match status" value="1"/>
</dbReference>
<evidence type="ECO:0008006" key="11">
    <source>
        <dbReference type="Google" id="ProtNLM"/>
    </source>
</evidence>
<dbReference type="InterPro" id="IPR001128">
    <property type="entry name" value="Cyt_P450"/>
</dbReference>
<dbReference type="Proteomes" id="UP000243499">
    <property type="component" value="Chromosome 4"/>
</dbReference>
<reference evidence="10" key="1">
    <citation type="submission" date="2018-04" db="EMBL/GenBank/DDBJ databases">
        <title>WGS assembly of Panicum hallii.</title>
        <authorList>
            <person name="Lovell J."/>
            <person name="Jenkins J."/>
            <person name="Lowry D."/>
            <person name="Mamidi S."/>
            <person name="Sreedasyam A."/>
            <person name="Weng X."/>
            <person name="Barry K."/>
            <person name="Bonette J."/>
            <person name="Campitelli B."/>
            <person name="Daum C."/>
            <person name="Gordon S."/>
            <person name="Gould B."/>
            <person name="Lipzen A."/>
            <person name="Macqueen A."/>
            <person name="Palacio-Mejia J."/>
            <person name="Plott C."/>
            <person name="Shakirov E."/>
            <person name="Shu S."/>
            <person name="Yoshinaga Y."/>
            <person name="Zane M."/>
            <person name="Rokhsar D."/>
            <person name="Grimwood J."/>
            <person name="Schmutz J."/>
            <person name="Juenger T."/>
        </authorList>
    </citation>
    <scope>NUCLEOTIDE SEQUENCE [LARGE SCALE GENOMIC DNA]</scope>
    <source>
        <strain evidence="10">FIL2</strain>
    </source>
</reference>
<evidence type="ECO:0000256" key="8">
    <source>
        <dbReference type="RuleBase" id="RU000461"/>
    </source>
</evidence>
<accession>A0A2S3HIR5</accession>
<dbReference type="GO" id="GO:0044550">
    <property type="term" value="P:secondary metabolite biosynthetic process"/>
    <property type="evidence" value="ECO:0007669"/>
    <property type="project" value="UniProtKB-ARBA"/>
</dbReference>
<dbReference type="InterPro" id="IPR017972">
    <property type="entry name" value="Cyt_P450_CS"/>
</dbReference>
<comment type="cofactor">
    <cofactor evidence="7">
        <name>heme</name>
        <dbReference type="ChEBI" id="CHEBI:30413"/>
    </cofactor>
</comment>
<dbReference type="SUPFAM" id="SSF48264">
    <property type="entry name" value="Cytochrome P450"/>
    <property type="match status" value="1"/>
</dbReference>
<keyword evidence="2 7" id="KW-0349">Heme</keyword>
<dbReference type="Gramene" id="PAN23637">
    <property type="protein sequence ID" value="PAN23637"/>
    <property type="gene ID" value="PAHAL_4G106600"/>
</dbReference>
<comment type="similarity">
    <text evidence="1 8">Belongs to the cytochrome P450 family.</text>
</comment>
<organism evidence="10">
    <name type="scientific">Panicum hallii</name>
    <dbReference type="NCBI Taxonomy" id="206008"/>
    <lineage>
        <taxon>Eukaryota</taxon>
        <taxon>Viridiplantae</taxon>
        <taxon>Streptophyta</taxon>
        <taxon>Embryophyta</taxon>
        <taxon>Tracheophyta</taxon>
        <taxon>Spermatophyta</taxon>
        <taxon>Magnoliopsida</taxon>
        <taxon>Liliopsida</taxon>
        <taxon>Poales</taxon>
        <taxon>Poaceae</taxon>
        <taxon>PACMAD clade</taxon>
        <taxon>Panicoideae</taxon>
        <taxon>Panicodae</taxon>
        <taxon>Paniceae</taxon>
        <taxon>Panicinae</taxon>
        <taxon>Panicum</taxon>
        <taxon>Panicum sect. Panicum</taxon>
    </lineage>
</organism>
<dbReference type="PANTHER" id="PTHR47944">
    <property type="entry name" value="CYTOCHROME P450 98A9"/>
    <property type="match status" value="1"/>
</dbReference>
<keyword evidence="5 7" id="KW-0408">Iron</keyword>
<evidence type="ECO:0000256" key="5">
    <source>
        <dbReference type="ARBA" id="ARBA00023004"/>
    </source>
</evidence>
<dbReference type="GO" id="GO:0020037">
    <property type="term" value="F:heme binding"/>
    <property type="evidence" value="ECO:0007669"/>
    <property type="project" value="InterPro"/>
</dbReference>
<evidence type="ECO:0000256" key="9">
    <source>
        <dbReference type="SAM" id="MobiDB-lite"/>
    </source>
</evidence>
<dbReference type="PROSITE" id="PS00086">
    <property type="entry name" value="CYTOCHROME_P450"/>
    <property type="match status" value="1"/>
</dbReference>
<evidence type="ECO:0000313" key="10">
    <source>
        <dbReference type="EMBL" id="PAN23637.1"/>
    </source>
</evidence>
<evidence type="ECO:0000256" key="6">
    <source>
        <dbReference type="ARBA" id="ARBA00023033"/>
    </source>
</evidence>
<protein>
    <recommendedName>
        <fullName evidence="11">Tyrosine N-monooxygenase</fullName>
    </recommendedName>
</protein>
<dbReference type="FunFam" id="1.10.630.10:FF:000037">
    <property type="entry name" value="Cytochrome P450 9"/>
    <property type="match status" value="1"/>
</dbReference>
<feature type="region of interest" description="Disordered" evidence="9">
    <location>
        <begin position="1"/>
        <end position="38"/>
    </location>
</feature>
<evidence type="ECO:0000256" key="1">
    <source>
        <dbReference type="ARBA" id="ARBA00010617"/>
    </source>
</evidence>
<dbReference type="PRINTS" id="PR00463">
    <property type="entry name" value="EP450I"/>
</dbReference>
<evidence type="ECO:0000256" key="2">
    <source>
        <dbReference type="ARBA" id="ARBA00022617"/>
    </source>
</evidence>
<dbReference type="AlphaFoldDB" id="A0A2S3HIR5"/>
<sequence>MRVRQPQVHAKATSQDRPSEHYDAMSTELLSRPRGSRRAHLSVLQRSHPAKLNMAMEAAVVAASPALGASLHSSSTVLKALLLMLMLVYVVQTLVPRRKSTCTAPLPPGPTPWPVVGNLPEMLLSGKPAFRWIHQVMEKTGTDIACVKLGGVHVIPITGPNIAREVLKRQDANFASRPLTLASRTFSRGYTDAAMSPYGEQWSKMRRVLASEIVCPSRHKWLHDKRAEEADNLTRYVYNLAGAGSGGAVDVRHVARHYCGNVVRRLVFGRRYFGEPRPDGGPGPLEVQHVDAVFASLGLLYSFRVSDYLPWLLGLDLDGHEKMVREANEMVTRLPDAFIDERWTQWKSGERQELEDLLDVLITLEDAEGKPLLTIEEVKAQSQDIMFAAMDNPSNAVEWALAEMVNGPEMLKKAVEEIDGVVGRDRQVQESDIPRLRYLKACIREAFRLHPVAPFNVPHVALADATVASYHVPKGSHVILSRIGLGRNPAVWDDPHRFNPDRHLACNPMEDVTLAENDLRFISFSTGRRGCIAASLGTAMSVMLFGRLLQGFSWSKPAGMVAVDLSESRHDIFMAKPLVLHAEPRLPAHLYSAISM</sequence>
<dbReference type="GO" id="GO:0016705">
    <property type="term" value="F:oxidoreductase activity, acting on paired donors, with incorporation or reduction of molecular oxygen"/>
    <property type="evidence" value="ECO:0007669"/>
    <property type="project" value="InterPro"/>
</dbReference>
<dbReference type="PRINTS" id="PR00385">
    <property type="entry name" value="P450"/>
</dbReference>
<keyword evidence="6 8" id="KW-0503">Monooxygenase</keyword>
<dbReference type="EMBL" id="CM008049">
    <property type="protein sequence ID" value="PAN23637.1"/>
    <property type="molecule type" value="Genomic_DNA"/>
</dbReference>
<dbReference type="PANTHER" id="PTHR47944:SF19">
    <property type="entry name" value="CYTOCHROME P450 77A4"/>
    <property type="match status" value="1"/>
</dbReference>
<feature type="binding site" description="axial binding residue" evidence="7">
    <location>
        <position position="531"/>
    </location>
    <ligand>
        <name>heme</name>
        <dbReference type="ChEBI" id="CHEBI:30413"/>
    </ligand>
    <ligandPart>
        <name>Fe</name>
        <dbReference type="ChEBI" id="CHEBI:18248"/>
    </ligandPart>
</feature>
<keyword evidence="3 7" id="KW-0479">Metal-binding</keyword>